<dbReference type="EMBL" id="BMJY01000010">
    <property type="protein sequence ID" value="GGH46760.1"/>
    <property type="molecule type" value="Genomic_DNA"/>
</dbReference>
<keyword evidence="9" id="KW-1185">Reference proteome</keyword>
<keyword evidence="2" id="KW-1003">Cell membrane</keyword>
<dbReference type="InterPro" id="IPR027379">
    <property type="entry name" value="CLS_N"/>
</dbReference>
<evidence type="ECO:0000259" key="7">
    <source>
        <dbReference type="Pfam" id="PF13396"/>
    </source>
</evidence>
<evidence type="ECO:0000313" key="8">
    <source>
        <dbReference type="EMBL" id="GGH46760.1"/>
    </source>
</evidence>
<keyword evidence="4 6" id="KW-1133">Transmembrane helix</keyword>
<feature type="transmembrane region" description="Helical" evidence="6">
    <location>
        <begin position="25"/>
        <end position="46"/>
    </location>
</feature>
<keyword evidence="5 6" id="KW-0472">Membrane</keyword>
<name>A0A917MPD3_9MICO</name>
<reference evidence="8" key="1">
    <citation type="journal article" date="2014" name="Int. J. Syst. Evol. Microbiol.">
        <title>Complete genome sequence of Corynebacterium casei LMG S-19264T (=DSM 44701T), isolated from a smear-ripened cheese.</title>
        <authorList>
            <consortium name="US DOE Joint Genome Institute (JGI-PGF)"/>
            <person name="Walter F."/>
            <person name="Albersmeier A."/>
            <person name="Kalinowski J."/>
            <person name="Ruckert C."/>
        </authorList>
    </citation>
    <scope>NUCLEOTIDE SEQUENCE</scope>
    <source>
        <strain evidence="8">CGMCC 1.15794</strain>
    </source>
</reference>
<accession>A0A917MPD3</accession>
<dbReference type="AlphaFoldDB" id="A0A917MPD3"/>
<evidence type="ECO:0000256" key="6">
    <source>
        <dbReference type="SAM" id="Phobius"/>
    </source>
</evidence>
<dbReference type="Pfam" id="PF13396">
    <property type="entry name" value="PLDc_N"/>
    <property type="match status" value="1"/>
</dbReference>
<feature type="domain" description="Cardiolipin synthase N-terminal" evidence="7">
    <location>
        <begin position="36"/>
        <end position="76"/>
    </location>
</feature>
<gene>
    <name evidence="8" type="ORF">GCM10010921_23080</name>
</gene>
<protein>
    <recommendedName>
        <fullName evidence="7">Cardiolipin synthase N-terminal domain-containing protein</fullName>
    </recommendedName>
</protein>
<sequence length="87" mass="9229">MRARGPYAGRVDETSNPLLPTAYDLAWTASFGLILLLAIVALVSLIRRAPGMTTLAAGLWAAIVILVPVLGPVAWFGVGNRARTAER</sequence>
<keyword evidence="3 6" id="KW-0812">Transmembrane</keyword>
<evidence type="ECO:0000256" key="2">
    <source>
        <dbReference type="ARBA" id="ARBA00022475"/>
    </source>
</evidence>
<dbReference type="GO" id="GO:0005886">
    <property type="term" value="C:plasma membrane"/>
    <property type="evidence" value="ECO:0007669"/>
    <property type="project" value="UniProtKB-SubCell"/>
</dbReference>
<feature type="transmembrane region" description="Helical" evidence="6">
    <location>
        <begin position="58"/>
        <end position="78"/>
    </location>
</feature>
<dbReference type="Proteomes" id="UP000657592">
    <property type="component" value="Unassembled WGS sequence"/>
</dbReference>
<evidence type="ECO:0000256" key="5">
    <source>
        <dbReference type="ARBA" id="ARBA00023136"/>
    </source>
</evidence>
<evidence type="ECO:0000256" key="3">
    <source>
        <dbReference type="ARBA" id="ARBA00022692"/>
    </source>
</evidence>
<comment type="caution">
    <text evidence="8">The sequence shown here is derived from an EMBL/GenBank/DDBJ whole genome shotgun (WGS) entry which is preliminary data.</text>
</comment>
<reference evidence="8" key="2">
    <citation type="submission" date="2020-09" db="EMBL/GenBank/DDBJ databases">
        <authorList>
            <person name="Sun Q."/>
            <person name="Zhou Y."/>
        </authorList>
    </citation>
    <scope>NUCLEOTIDE SEQUENCE</scope>
    <source>
        <strain evidence="8">CGMCC 1.15794</strain>
    </source>
</reference>
<organism evidence="8 9">
    <name type="scientific">Microbacterium album</name>
    <dbReference type="NCBI Taxonomy" id="2053191"/>
    <lineage>
        <taxon>Bacteria</taxon>
        <taxon>Bacillati</taxon>
        <taxon>Actinomycetota</taxon>
        <taxon>Actinomycetes</taxon>
        <taxon>Micrococcales</taxon>
        <taxon>Microbacteriaceae</taxon>
        <taxon>Microbacterium</taxon>
    </lineage>
</organism>
<evidence type="ECO:0000313" key="9">
    <source>
        <dbReference type="Proteomes" id="UP000657592"/>
    </source>
</evidence>
<evidence type="ECO:0000256" key="1">
    <source>
        <dbReference type="ARBA" id="ARBA00004651"/>
    </source>
</evidence>
<evidence type="ECO:0000256" key="4">
    <source>
        <dbReference type="ARBA" id="ARBA00022989"/>
    </source>
</evidence>
<proteinExistence type="predicted"/>
<comment type="subcellular location">
    <subcellularLocation>
        <location evidence="1">Cell membrane</location>
        <topology evidence="1">Multi-pass membrane protein</topology>
    </subcellularLocation>
</comment>